<organism evidence="1 2">
    <name type="scientific">Rubroshorea leprosula</name>
    <dbReference type="NCBI Taxonomy" id="152421"/>
    <lineage>
        <taxon>Eukaryota</taxon>
        <taxon>Viridiplantae</taxon>
        <taxon>Streptophyta</taxon>
        <taxon>Embryophyta</taxon>
        <taxon>Tracheophyta</taxon>
        <taxon>Spermatophyta</taxon>
        <taxon>Magnoliopsida</taxon>
        <taxon>eudicotyledons</taxon>
        <taxon>Gunneridae</taxon>
        <taxon>Pentapetalae</taxon>
        <taxon>rosids</taxon>
        <taxon>malvids</taxon>
        <taxon>Malvales</taxon>
        <taxon>Dipterocarpaceae</taxon>
        <taxon>Rubroshorea</taxon>
    </lineage>
</organism>
<evidence type="ECO:0000313" key="2">
    <source>
        <dbReference type="Proteomes" id="UP001054252"/>
    </source>
</evidence>
<proteinExistence type="predicted"/>
<dbReference type="Proteomes" id="UP001054252">
    <property type="component" value="Unassembled WGS sequence"/>
</dbReference>
<comment type="caution">
    <text evidence="1">The sequence shown here is derived from an EMBL/GenBank/DDBJ whole genome shotgun (WGS) entry which is preliminary data.</text>
</comment>
<name>A0AAV5JRI3_9ROSI</name>
<gene>
    <name evidence="1" type="ORF">SLEP1_g26118</name>
</gene>
<evidence type="ECO:0000313" key="1">
    <source>
        <dbReference type="EMBL" id="GKV15321.1"/>
    </source>
</evidence>
<reference evidence="1 2" key="1">
    <citation type="journal article" date="2021" name="Commun. Biol.">
        <title>The genome of Shorea leprosula (Dipterocarpaceae) highlights the ecological relevance of drought in aseasonal tropical rainforests.</title>
        <authorList>
            <person name="Ng K.K.S."/>
            <person name="Kobayashi M.J."/>
            <person name="Fawcett J.A."/>
            <person name="Hatakeyama M."/>
            <person name="Paape T."/>
            <person name="Ng C.H."/>
            <person name="Ang C.C."/>
            <person name="Tnah L.H."/>
            <person name="Lee C.T."/>
            <person name="Nishiyama T."/>
            <person name="Sese J."/>
            <person name="O'Brien M.J."/>
            <person name="Copetti D."/>
            <person name="Mohd Noor M.I."/>
            <person name="Ong R.C."/>
            <person name="Putra M."/>
            <person name="Sireger I.Z."/>
            <person name="Indrioko S."/>
            <person name="Kosugi Y."/>
            <person name="Izuno A."/>
            <person name="Isagi Y."/>
            <person name="Lee S.L."/>
            <person name="Shimizu K.K."/>
        </authorList>
    </citation>
    <scope>NUCLEOTIDE SEQUENCE [LARGE SCALE GENOMIC DNA]</scope>
    <source>
        <strain evidence="1">214</strain>
    </source>
</reference>
<accession>A0AAV5JRI3</accession>
<protein>
    <submittedName>
        <fullName evidence="1">Uncharacterized protein</fullName>
    </submittedName>
</protein>
<keyword evidence="2" id="KW-1185">Reference proteome</keyword>
<dbReference type="EMBL" id="BPVZ01000043">
    <property type="protein sequence ID" value="GKV15321.1"/>
    <property type="molecule type" value="Genomic_DNA"/>
</dbReference>
<dbReference type="AlphaFoldDB" id="A0AAV5JRI3"/>
<sequence>MVADRSASLTLRLSLQFYASEEVKPRMEKREVTS</sequence>